<name>A0A4C1VG89_EUMVA</name>
<organism evidence="1 2">
    <name type="scientific">Eumeta variegata</name>
    <name type="common">Bagworm moth</name>
    <name type="synonym">Eumeta japonica</name>
    <dbReference type="NCBI Taxonomy" id="151549"/>
    <lineage>
        <taxon>Eukaryota</taxon>
        <taxon>Metazoa</taxon>
        <taxon>Ecdysozoa</taxon>
        <taxon>Arthropoda</taxon>
        <taxon>Hexapoda</taxon>
        <taxon>Insecta</taxon>
        <taxon>Pterygota</taxon>
        <taxon>Neoptera</taxon>
        <taxon>Endopterygota</taxon>
        <taxon>Lepidoptera</taxon>
        <taxon>Glossata</taxon>
        <taxon>Ditrysia</taxon>
        <taxon>Tineoidea</taxon>
        <taxon>Psychidae</taxon>
        <taxon>Oiketicinae</taxon>
        <taxon>Eumeta</taxon>
    </lineage>
</organism>
<keyword evidence="2" id="KW-1185">Reference proteome</keyword>
<evidence type="ECO:0000313" key="1">
    <source>
        <dbReference type="EMBL" id="GBP37024.1"/>
    </source>
</evidence>
<evidence type="ECO:0000313" key="2">
    <source>
        <dbReference type="Proteomes" id="UP000299102"/>
    </source>
</evidence>
<dbReference type="OrthoDB" id="425681at2759"/>
<comment type="caution">
    <text evidence="1">The sequence shown here is derived from an EMBL/GenBank/DDBJ whole genome shotgun (WGS) entry which is preliminary data.</text>
</comment>
<proteinExistence type="predicted"/>
<protein>
    <submittedName>
        <fullName evidence="1">Uncharacterized protein</fullName>
    </submittedName>
</protein>
<dbReference type="Proteomes" id="UP000299102">
    <property type="component" value="Unassembled WGS sequence"/>
</dbReference>
<sequence>MRSLSNKCGEFLKDTCRNSDVRERCDLKEDVVTRVEKGRVSCRVHLAGIQARWTPAKWTVSLALALVRDAASP</sequence>
<dbReference type="EMBL" id="BGZK01000327">
    <property type="protein sequence ID" value="GBP37024.1"/>
    <property type="molecule type" value="Genomic_DNA"/>
</dbReference>
<gene>
    <name evidence="1" type="ORF">EVAR_31022_1</name>
</gene>
<reference evidence="1 2" key="1">
    <citation type="journal article" date="2019" name="Commun. Biol.">
        <title>The bagworm genome reveals a unique fibroin gene that provides high tensile strength.</title>
        <authorList>
            <person name="Kono N."/>
            <person name="Nakamura H."/>
            <person name="Ohtoshi R."/>
            <person name="Tomita M."/>
            <person name="Numata K."/>
            <person name="Arakawa K."/>
        </authorList>
    </citation>
    <scope>NUCLEOTIDE SEQUENCE [LARGE SCALE GENOMIC DNA]</scope>
</reference>
<accession>A0A4C1VG89</accession>
<dbReference type="AlphaFoldDB" id="A0A4C1VG89"/>